<dbReference type="Pfam" id="PF00498">
    <property type="entry name" value="FHA"/>
    <property type="match status" value="1"/>
</dbReference>
<evidence type="ECO:0000256" key="1">
    <source>
        <dbReference type="SAM" id="Coils"/>
    </source>
</evidence>
<keyword evidence="5" id="KW-1185">Reference proteome</keyword>
<name>A0A9Q0YLR8_HOLLE</name>
<dbReference type="Gene3D" id="2.60.200.20">
    <property type="match status" value="1"/>
</dbReference>
<feature type="compositionally biased region" description="Basic and acidic residues" evidence="2">
    <location>
        <begin position="1350"/>
        <end position="1359"/>
    </location>
</feature>
<feature type="compositionally biased region" description="Polar residues" evidence="2">
    <location>
        <begin position="158"/>
        <end position="180"/>
    </location>
</feature>
<keyword evidence="1" id="KW-0175">Coiled coil</keyword>
<protein>
    <submittedName>
        <fullName evidence="4">Forkhead-associated domain-containing protein 1</fullName>
    </submittedName>
</protein>
<feature type="coiled-coil region" evidence="1">
    <location>
        <begin position="567"/>
        <end position="594"/>
    </location>
</feature>
<evidence type="ECO:0000259" key="3">
    <source>
        <dbReference type="PROSITE" id="PS50006"/>
    </source>
</evidence>
<feature type="coiled-coil region" evidence="1">
    <location>
        <begin position="290"/>
        <end position="488"/>
    </location>
</feature>
<dbReference type="InterPro" id="IPR008984">
    <property type="entry name" value="SMAD_FHA_dom_sf"/>
</dbReference>
<dbReference type="EMBL" id="JAIZAY010000021">
    <property type="protein sequence ID" value="KAJ8021196.1"/>
    <property type="molecule type" value="Genomic_DNA"/>
</dbReference>
<dbReference type="SUPFAM" id="SSF49879">
    <property type="entry name" value="SMAD/FHA domain"/>
    <property type="match status" value="1"/>
</dbReference>
<evidence type="ECO:0000256" key="2">
    <source>
        <dbReference type="SAM" id="MobiDB-lite"/>
    </source>
</evidence>
<reference evidence="4" key="1">
    <citation type="submission" date="2021-10" db="EMBL/GenBank/DDBJ databases">
        <title>Tropical sea cucumber genome reveals ecological adaptation and Cuvierian tubules defense mechanism.</title>
        <authorList>
            <person name="Chen T."/>
        </authorList>
    </citation>
    <scope>NUCLEOTIDE SEQUENCE</scope>
    <source>
        <strain evidence="4">Nanhai2018</strain>
        <tissue evidence="4">Muscle</tissue>
    </source>
</reference>
<feature type="region of interest" description="Disordered" evidence="2">
    <location>
        <begin position="158"/>
        <end position="226"/>
    </location>
</feature>
<feature type="domain" description="FHA" evidence="3">
    <location>
        <begin position="21"/>
        <end position="71"/>
    </location>
</feature>
<accession>A0A9Q0YLR8</accession>
<dbReference type="PROSITE" id="PS50006">
    <property type="entry name" value="FHA_DOMAIN"/>
    <property type="match status" value="1"/>
</dbReference>
<feature type="compositionally biased region" description="Low complexity" evidence="2">
    <location>
        <begin position="204"/>
        <end position="215"/>
    </location>
</feature>
<dbReference type="PANTHER" id="PTHR18853">
    <property type="entry name" value="FORKHEAD-ASSOCIATED DOMAIN-CONTAINING PROTEIN 1-RELATED"/>
    <property type="match status" value="1"/>
</dbReference>
<dbReference type="SMART" id="SM00240">
    <property type="entry name" value="FHA"/>
    <property type="match status" value="1"/>
</dbReference>
<dbReference type="InterPro" id="IPR052642">
    <property type="entry name" value="CC-FHA_domain"/>
</dbReference>
<sequence length="1410" mass="159448">MMVKGFLKSTEGIFQLSPSITVIGKENCDYVIQSQAVEPQHAIIEYSEEEGCFVLQDLNTAHGTYVNDCRVQNAAVRLAPGDIIRLGYAGVPHELEVEDAPQVSYPPVQQRPPGSTSLTLLNSHIPVSAPSSYSELPYLNSLVDHSPVSPTYAQLPHISSLNTPPNQPVSNAWTSQTVGSNVMPRPPRPRPSSAGTRRGSGDRTGPTISTNSPTSSPLPPRRVTGGWVSSVGARSVVTTHHPSESPTGHGSPVAEMTLLHDKEQKILRMGDEINRLAVFEAESVRKDGVISQLRDEMEQLNTELQKANKMNPGDSKVQLRIMELEKNAQLKALEINALKEQMSKMRPESSDPMENVGNLRNLLNQRDRELMTLKQDLERVKKERTTSNTLVTNLQRDLSNKEAMNKRMKGETTLLKNQLRDREVSLSAMSAKSEQIAKEIKELREHFNKRERDIISHQRRLKGMEAKISDQTADLAAKAEEIDKLKTRVEDDNHLQAKYLAERDQSKKNFLESQRSEKAAKVDLDQALKRLERFKARVAQIAFSAPGFKVPEGDGDDVSDDTVADCLKQLIDERTEAKNKVRDLKESVKALEAGQKDSKASVKTLKANLVELELRLGTSGRTCAHLREEIRLLQSVTVDESLQGVKDTVAMILQNELAWQQEYEKALEKCGFEIKGAEQGLSKYIEELQSKAVQESQEKETLKNKLGQVESDLKSEMDKEITRLKTNHENKLKDELEKLALEGEQKLQISLEEARKSERQTLEAALESERQKTQQQEKSLEALRKALTEKNAKDDEHADSEKELKQNIEGLKLLEKQLREQLTSQEEQHSTTLSTLEERLKETTDQKEKEVAAYKAQIQQHSLTIVNLEERVSQVRKGQETAQKEVGELRKKLEDQAKQAEEEMRKLREKAAASQAQAMKPGPVQPNPNIKALEQIISVIKRENTELKKEVQDQQDVILGLRRDLAGASARLSDMTGELSDRQKEQMELTKRQVKQQEAELTTQRQQLVKLSELVDSKTKETESLTKELGSEKEIVARTKRELNAHINEVNRLKNLLASSEEEKKAALRQVQQEGIITNELSGLGAQCRGERHEQVIARQREALAELRQRIKGLESNRPPLPTHDQALQQVILLKKELAEMRAKQAQLATVSEHHRDPDVVLEHEVAKARGQVSTGASDAAVERSARVEMQEAMNHSEKAYIGLAQTVATELGLGEIPGQESFAHLPKDERDRIDRERQNALELVASRLKTLNQRLERKDDLLKDYEKDLEKLRLAEQIANEKAGQVESLANDIRGKTEEAHYLRETLRRTRETLDQERRLNSAIKNKKTFHLENDEKVSQKWPKHKCFDEESVKEKQKQSKKNKAQKDKMMKKNYELETIKAELQDKDQQLIETTAKLINLESAIGMTS</sequence>
<feature type="region of interest" description="Disordered" evidence="2">
    <location>
        <begin position="1350"/>
        <end position="1371"/>
    </location>
</feature>
<comment type="caution">
    <text evidence="4">The sequence shown here is derived from an EMBL/GenBank/DDBJ whole genome shotgun (WGS) entry which is preliminary data.</text>
</comment>
<dbReference type="InterPro" id="IPR000253">
    <property type="entry name" value="FHA_dom"/>
</dbReference>
<dbReference type="OrthoDB" id="687730at2759"/>
<dbReference type="Proteomes" id="UP001152320">
    <property type="component" value="Chromosome 21"/>
</dbReference>
<feature type="coiled-coil region" evidence="1">
    <location>
        <begin position="685"/>
        <end position="719"/>
    </location>
</feature>
<dbReference type="CDD" id="cd22700">
    <property type="entry name" value="FHA_FHAD1"/>
    <property type="match status" value="1"/>
</dbReference>
<feature type="coiled-coil region" evidence="1">
    <location>
        <begin position="759"/>
        <end position="1144"/>
    </location>
</feature>
<feature type="coiled-coil region" evidence="1">
    <location>
        <begin position="1239"/>
        <end position="1283"/>
    </location>
</feature>
<evidence type="ECO:0000313" key="4">
    <source>
        <dbReference type="EMBL" id="KAJ8021196.1"/>
    </source>
</evidence>
<gene>
    <name evidence="4" type="ORF">HOLleu_38323</name>
</gene>
<evidence type="ECO:0000313" key="5">
    <source>
        <dbReference type="Proteomes" id="UP001152320"/>
    </source>
</evidence>
<proteinExistence type="predicted"/>
<organism evidence="4 5">
    <name type="scientific">Holothuria leucospilota</name>
    <name type="common">Black long sea cucumber</name>
    <name type="synonym">Mertensiothuria leucospilota</name>
    <dbReference type="NCBI Taxonomy" id="206669"/>
    <lineage>
        <taxon>Eukaryota</taxon>
        <taxon>Metazoa</taxon>
        <taxon>Echinodermata</taxon>
        <taxon>Eleutherozoa</taxon>
        <taxon>Echinozoa</taxon>
        <taxon>Holothuroidea</taxon>
        <taxon>Aspidochirotacea</taxon>
        <taxon>Aspidochirotida</taxon>
        <taxon>Holothuriidae</taxon>
        <taxon>Holothuria</taxon>
    </lineage>
</organism>
<dbReference type="PANTHER" id="PTHR18853:SF10">
    <property type="entry name" value="FHA DOMAIN-CONTAINING PROTEIN"/>
    <property type="match status" value="1"/>
</dbReference>